<dbReference type="InterPro" id="IPR001272">
    <property type="entry name" value="PEP_carboxykinase_ATP"/>
</dbReference>
<evidence type="ECO:0000313" key="12">
    <source>
        <dbReference type="Proteomes" id="UP000316426"/>
    </source>
</evidence>
<dbReference type="PIRSF" id="PIRSF006294">
    <property type="entry name" value="PEP_crbxkin"/>
    <property type="match status" value="1"/>
</dbReference>
<proteinExistence type="inferred from homology"/>
<keyword evidence="11" id="KW-0808">Transferase</keyword>
<dbReference type="Gene3D" id="3.90.228.20">
    <property type="match status" value="1"/>
</dbReference>
<comment type="catalytic activity">
    <reaction evidence="9 10">
        <text>oxaloacetate + ATP = phosphoenolpyruvate + ADP + CO2</text>
        <dbReference type="Rhea" id="RHEA:18617"/>
        <dbReference type="ChEBI" id="CHEBI:16452"/>
        <dbReference type="ChEBI" id="CHEBI:16526"/>
        <dbReference type="ChEBI" id="CHEBI:30616"/>
        <dbReference type="ChEBI" id="CHEBI:58702"/>
        <dbReference type="ChEBI" id="CHEBI:456216"/>
        <dbReference type="EC" id="4.1.1.49"/>
    </reaction>
</comment>
<protein>
    <recommendedName>
        <fullName evidence="3 10">Phosphoenolpyruvate carboxykinase (ATP)</fullName>
        <shortName evidence="10">PCK</shortName>
        <shortName evidence="10">PEP carboxykinase</shortName>
        <shortName evidence="10">PEPCK</shortName>
        <ecNumber evidence="3 10">4.1.1.49</ecNumber>
    </recommendedName>
</protein>
<feature type="binding site" evidence="10">
    <location>
        <position position="318"/>
    </location>
    <ligand>
        <name>ATP</name>
        <dbReference type="ChEBI" id="CHEBI:30616"/>
    </ligand>
</feature>
<comment type="similarity">
    <text evidence="2 10">Belongs to the phosphoenolpyruvate carboxykinase (ATP) family.</text>
</comment>
<evidence type="ECO:0000256" key="5">
    <source>
        <dbReference type="ARBA" id="ARBA00022741"/>
    </source>
</evidence>
<dbReference type="PANTHER" id="PTHR30031">
    <property type="entry name" value="PHOSPHOENOLPYRUVATE CARBOXYKINASE ATP"/>
    <property type="match status" value="1"/>
</dbReference>
<dbReference type="AlphaFoldDB" id="A0A518K6B5"/>
<keyword evidence="11" id="KW-0418">Kinase</keyword>
<sequence length="531" mass="57832">MPYNINLDSYGIHNVKVLRNLSAAELYEHAVKHDGAQIAASGALCVYSGDKKGRSPLDKRIVDETTSRDDVWWGSVNIPLSTSSFQKNRARAIDYLNRCDRVYVIDAFAGWSAKDRIKVRVICSRPYHALFMNNMLIRPSAQEANQFGEPDYVIFNAGQQPADTSVDGVETTTSVALNFALGEFVILGSEYAGEMKKGVFTIMNYLLPKKGVLSMHCSANEGKKGDVSLFFGLSGTGKTTLSADPHRDLIGDDEHGWGEDGVFNIEGGCYAKCIDLSAKSEPEIYGAIRFGTVLENTVLDPATRVVDFHDSSLTENTRASYPIEYIPHAQIPCRGRHPRNIIFLTCDAFGVLPPVSLLSPEQAMYHFISGYTAKVAGTEVGVTEPKPNFSACFGAPFLVWHPTVYAELLAKKMREHDVKAYLVNTGWSGGSYGVGSRMSLGYTRAIINAIHDGTLAGAPTEVDPFFGLSVPTECTHVPAEILVPRNSWADGAAYDETAQKLAGLFVNNFRKYEDVASPEIVAAGPFVGAAV</sequence>
<evidence type="ECO:0000256" key="1">
    <source>
        <dbReference type="ARBA" id="ARBA00004742"/>
    </source>
</evidence>
<dbReference type="GO" id="GO:0016301">
    <property type="term" value="F:kinase activity"/>
    <property type="evidence" value="ECO:0007669"/>
    <property type="project" value="UniProtKB-KW"/>
</dbReference>
<keyword evidence="11" id="KW-0670">Pyruvate</keyword>
<feature type="binding site" evidence="10">
    <location>
        <begin position="232"/>
        <end position="240"/>
    </location>
    <ligand>
        <name>ATP</name>
        <dbReference type="ChEBI" id="CHEBI:30616"/>
    </ligand>
</feature>
<dbReference type="CDD" id="cd00484">
    <property type="entry name" value="PEPCK_ATP"/>
    <property type="match status" value="1"/>
</dbReference>
<dbReference type="RefSeq" id="WP_145110117.1">
    <property type="nucleotide sequence ID" value="NZ_CP036349.1"/>
</dbReference>
<name>A0A518K6B5_9BACT</name>
<dbReference type="EC" id="4.1.1.49" evidence="3 10"/>
<dbReference type="Gene3D" id="3.40.449.10">
    <property type="entry name" value="Phosphoenolpyruvate Carboxykinase, domain 1"/>
    <property type="match status" value="1"/>
</dbReference>
<dbReference type="GO" id="GO:0005829">
    <property type="term" value="C:cytosol"/>
    <property type="evidence" value="ECO:0007669"/>
    <property type="project" value="TreeGrafter"/>
</dbReference>
<evidence type="ECO:0000256" key="9">
    <source>
        <dbReference type="ARBA" id="ARBA00047371"/>
    </source>
</evidence>
<dbReference type="UniPathway" id="UPA00138"/>
<dbReference type="NCBIfam" id="NF006821">
    <property type="entry name" value="PRK09344.1-3"/>
    <property type="match status" value="1"/>
</dbReference>
<feature type="binding site" evidence="10">
    <location>
        <position position="216"/>
    </location>
    <ligand>
        <name>ATP</name>
        <dbReference type="ChEBI" id="CHEBI:30616"/>
    </ligand>
</feature>
<dbReference type="KEGG" id="bmei:Spa11_15300"/>
<feature type="binding site" evidence="10">
    <location>
        <position position="443"/>
    </location>
    <ligand>
        <name>ATP</name>
        <dbReference type="ChEBI" id="CHEBI:30616"/>
    </ligand>
</feature>
<dbReference type="GO" id="GO:0004612">
    <property type="term" value="F:phosphoenolpyruvate carboxykinase (ATP) activity"/>
    <property type="evidence" value="ECO:0007669"/>
    <property type="project" value="UniProtKB-UniRule"/>
</dbReference>
<organism evidence="11 12">
    <name type="scientific">Botrimarina mediterranea</name>
    <dbReference type="NCBI Taxonomy" id="2528022"/>
    <lineage>
        <taxon>Bacteria</taxon>
        <taxon>Pseudomonadati</taxon>
        <taxon>Planctomycetota</taxon>
        <taxon>Planctomycetia</taxon>
        <taxon>Pirellulales</taxon>
        <taxon>Lacipirellulaceae</taxon>
        <taxon>Botrimarina</taxon>
    </lineage>
</organism>
<keyword evidence="10" id="KW-0963">Cytoplasm</keyword>
<evidence type="ECO:0000256" key="2">
    <source>
        <dbReference type="ARBA" id="ARBA00006052"/>
    </source>
</evidence>
<dbReference type="SUPFAM" id="SSF53795">
    <property type="entry name" value="PEP carboxykinase-like"/>
    <property type="match status" value="1"/>
</dbReference>
<comment type="pathway">
    <text evidence="1 10">Carbohydrate biosynthesis; gluconeogenesis.</text>
</comment>
<keyword evidence="10" id="KW-0479">Metal-binding</keyword>
<comment type="cofactor">
    <cofactor evidence="10">
        <name>Mn(2+)</name>
        <dbReference type="ChEBI" id="CHEBI:29035"/>
    </cofactor>
    <text evidence="10">Binds 1 Mn(2+) ion per subunit.</text>
</comment>
<evidence type="ECO:0000313" key="11">
    <source>
        <dbReference type="EMBL" id="QDV73334.1"/>
    </source>
</evidence>
<evidence type="ECO:0000256" key="4">
    <source>
        <dbReference type="ARBA" id="ARBA00022432"/>
    </source>
</evidence>
<gene>
    <name evidence="10 11" type="primary">pckA</name>
    <name evidence="11" type="ORF">Spa11_15300</name>
</gene>
<dbReference type="GO" id="GO:0006094">
    <property type="term" value="P:gluconeogenesis"/>
    <property type="evidence" value="ECO:0007669"/>
    <property type="project" value="UniProtKB-UniRule"/>
</dbReference>
<dbReference type="PANTHER" id="PTHR30031:SF0">
    <property type="entry name" value="PHOSPHOENOLPYRUVATE CARBOXYKINASE (ATP)"/>
    <property type="match status" value="1"/>
</dbReference>
<dbReference type="GO" id="GO:0046872">
    <property type="term" value="F:metal ion binding"/>
    <property type="evidence" value="ECO:0007669"/>
    <property type="project" value="UniProtKB-KW"/>
</dbReference>
<dbReference type="Pfam" id="PF01293">
    <property type="entry name" value="PEPCK_ATP"/>
    <property type="match status" value="1"/>
</dbReference>
<dbReference type="NCBIfam" id="TIGR00224">
    <property type="entry name" value="pckA"/>
    <property type="match status" value="1"/>
</dbReference>
<keyword evidence="10" id="KW-0464">Manganese</keyword>
<keyword evidence="5 10" id="KW-0547">Nucleotide-binding</keyword>
<dbReference type="EMBL" id="CP036349">
    <property type="protein sequence ID" value="QDV73334.1"/>
    <property type="molecule type" value="Genomic_DNA"/>
</dbReference>
<keyword evidence="6 10" id="KW-0210">Decarboxylase</keyword>
<comment type="function">
    <text evidence="10">Involved in the gluconeogenesis. Catalyzes the conversion of oxaloacetate (OAA) to phosphoenolpyruvate (PEP) through direct phosphoryl transfer between the nucleoside triphosphate and OAA.</text>
</comment>
<reference evidence="11 12" key="1">
    <citation type="submission" date="2019-02" db="EMBL/GenBank/DDBJ databases">
        <title>Deep-cultivation of Planctomycetes and their phenomic and genomic characterization uncovers novel biology.</title>
        <authorList>
            <person name="Wiegand S."/>
            <person name="Jogler M."/>
            <person name="Boedeker C."/>
            <person name="Pinto D."/>
            <person name="Vollmers J."/>
            <person name="Rivas-Marin E."/>
            <person name="Kohn T."/>
            <person name="Peeters S.H."/>
            <person name="Heuer A."/>
            <person name="Rast P."/>
            <person name="Oberbeckmann S."/>
            <person name="Bunk B."/>
            <person name="Jeske O."/>
            <person name="Meyerdierks A."/>
            <person name="Storesund J.E."/>
            <person name="Kallscheuer N."/>
            <person name="Luecker S."/>
            <person name="Lage O.M."/>
            <person name="Pohl T."/>
            <person name="Merkel B.J."/>
            <person name="Hornburger P."/>
            <person name="Mueller R.-W."/>
            <person name="Bruemmer F."/>
            <person name="Labrenz M."/>
            <person name="Spormann A.M."/>
            <person name="Op den Camp H."/>
            <person name="Overmann J."/>
            <person name="Amann R."/>
            <person name="Jetten M.S.M."/>
            <person name="Mascher T."/>
            <person name="Medema M.H."/>
            <person name="Devos D.P."/>
            <person name="Kaster A.-K."/>
            <person name="Ovreas L."/>
            <person name="Rohde M."/>
            <person name="Galperin M.Y."/>
            <person name="Jogler C."/>
        </authorList>
    </citation>
    <scope>NUCLEOTIDE SEQUENCE [LARGE SCALE GENOMIC DNA]</scope>
    <source>
        <strain evidence="11 12">Spa11</strain>
    </source>
</reference>
<dbReference type="HAMAP" id="MF_00453">
    <property type="entry name" value="PEPCK_ATP"/>
    <property type="match status" value="1"/>
</dbReference>
<feature type="binding site" evidence="10">
    <location>
        <position position="197"/>
    </location>
    <ligand>
        <name>ATP</name>
        <dbReference type="ChEBI" id="CHEBI:30616"/>
    </ligand>
</feature>
<evidence type="ECO:0000256" key="8">
    <source>
        <dbReference type="ARBA" id="ARBA00023239"/>
    </source>
</evidence>
<feature type="binding site" evidence="10">
    <location>
        <position position="216"/>
    </location>
    <ligand>
        <name>Mn(2+)</name>
        <dbReference type="ChEBI" id="CHEBI:29035"/>
    </ligand>
</feature>
<dbReference type="InterPro" id="IPR015994">
    <property type="entry name" value="PEPCK_ATP_CS"/>
</dbReference>
<dbReference type="InterPro" id="IPR008210">
    <property type="entry name" value="PEP_carboxykinase_N"/>
</dbReference>
<feature type="binding site" evidence="10">
    <location>
        <position position="318"/>
    </location>
    <ligand>
        <name>substrate</name>
    </ligand>
</feature>
<dbReference type="FunFam" id="2.170.8.10:FF:000001">
    <property type="entry name" value="Phosphoenolpyruvate carboxykinase (ATP)"/>
    <property type="match status" value="1"/>
</dbReference>
<dbReference type="SUPFAM" id="SSF68923">
    <property type="entry name" value="PEP carboxykinase N-terminal domain"/>
    <property type="match status" value="1"/>
</dbReference>
<keyword evidence="12" id="KW-1185">Reference proteome</keyword>
<feature type="binding site" evidence="10">
    <location>
        <position position="191"/>
    </location>
    <ligand>
        <name>substrate</name>
    </ligand>
</feature>
<dbReference type="GO" id="GO:0005524">
    <property type="term" value="F:ATP binding"/>
    <property type="evidence" value="ECO:0007669"/>
    <property type="project" value="UniProtKB-UniRule"/>
</dbReference>
<dbReference type="InterPro" id="IPR013035">
    <property type="entry name" value="PEP_carboxykinase_C"/>
</dbReference>
<evidence type="ECO:0000256" key="3">
    <source>
        <dbReference type="ARBA" id="ARBA00012363"/>
    </source>
</evidence>
<comment type="caution">
    <text evidence="10">Lacks conserved residue(s) required for the propagation of feature annotation.</text>
</comment>
<dbReference type="Gene3D" id="2.170.8.10">
    <property type="entry name" value="Phosphoenolpyruvate Carboxykinase, domain 2"/>
    <property type="match status" value="1"/>
</dbReference>
<feature type="binding site" evidence="10">
    <location>
        <position position="54"/>
    </location>
    <ligand>
        <name>substrate</name>
    </ligand>
</feature>
<evidence type="ECO:0000256" key="6">
    <source>
        <dbReference type="ARBA" id="ARBA00022793"/>
    </source>
</evidence>
<evidence type="ECO:0000256" key="7">
    <source>
        <dbReference type="ARBA" id="ARBA00022840"/>
    </source>
</evidence>
<dbReference type="PROSITE" id="PS00532">
    <property type="entry name" value="PEPCK_ATP"/>
    <property type="match status" value="1"/>
</dbReference>
<dbReference type="Proteomes" id="UP000316426">
    <property type="component" value="Chromosome"/>
</dbReference>
<dbReference type="NCBIfam" id="NF006820">
    <property type="entry name" value="PRK09344.1-2"/>
    <property type="match status" value="1"/>
</dbReference>
<feature type="binding site" evidence="10">
    <location>
        <position position="281"/>
    </location>
    <ligand>
        <name>ATP</name>
        <dbReference type="ChEBI" id="CHEBI:30616"/>
    </ligand>
</feature>
<keyword evidence="7 10" id="KW-0067">ATP-binding</keyword>
<comment type="subcellular location">
    <subcellularLocation>
        <location evidence="10">Cytoplasm</location>
    </subcellularLocation>
</comment>
<accession>A0A518K6B5</accession>
<feature type="binding site" evidence="10">
    <location>
        <position position="197"/>
    </location>
    <ligand>
        <name>Mn(2+)</name>
        <dbReference type="ChEBI" id="CHEBI:29035"/>
    </ligand>
</feature>
<keyword evidence="4 10" id="KW-0312">Gluconeogenesis</keyword>
<feature type="binding site" evidence="10">
    <location>
        <position position="253"/>
    </location>
    <ligand>
        <name>Mn(2+)</name>
        <dbReference type="ChEBI" id="CHEBI:29035"/>
    </ligand>
</feature>
<feature type="binding site" evidence="10">
    <location>
        <position position="197"/>
    </location>
    <ligand>
        <name>substrate</name>
    </ligand>
</feature>
<keyword evidence="8 10" id="KW-0456">Lyase</keyword>
<evidence type="ECO:0000256" key="10">
    <source>
        <dbReference type="HAMAP-Rule" id="MF_00453"/>
    </source>
</evidence>